<evidence type="ECO:0000256" key="6">
    <source>
        <dbReference type="SAM" id="Phobius"/>
    </source>
</evidence>
<dbReference type="InterPro" id="IPR000719">
    <property type="entry name" value="Prot_kinase_dom"/>
</dbReference>
<evidence type="ECO:0000256" key="2">
    <source>
        <dbReference type="ARBA" id="ARBA00022679"/>
    </source>
</evidence>
<dbReference type="PROSITE" id="PS50011">
    <property type="entry name" value="PROTEIN_KINASE_DOM"/>
    <property type="match status" value="1"/>
</dbReference>
<dbReference type="PANTHER" id="PTHR43671">
    <property type="entry name" value="SERINE/THREONINE-PROTEIN KINASE NEK"/>
    <property type="match status" value="1"/>
</dbReference>
<keyword evidence="2" id="KW-0808">Transferase</keyword>
<dbReference type="Pfam" id="PF00069">
    <property type="entry name" value="Pkinase"/>
    <property type="match status" value="1"/>
</dbReference>
<dbReference type="Gene3D" id="1.10.510.10">
    <property type="entry name" value="Transferase(Phosphotransferase) domain 1"/>
    <property type="match status" value="1"/>
</dbReference>
<accession>X0T2J1</accession>
<dbReference type="EMBL" id="BARS01009133">
    <property type="protein sequence ID" value="GAF70270.1"/>
    <property type="molecule type" value="Genomic_DNA"/>
</dbReference>
<keyword evidence="3" id="KW-0547">Nucleotide-binding</keyword>
<dbReference type="PANTHER" id="PTHR43671:SF13">
    <property type="entry name" value="SERINE_THREONINE-PROTEIN KINASE NEK2"/>
    <property type="match status" value="1"/>
</dbReference>
<dbReference type="GO" id="GO:0004674">
    <property type="term" value="F:protein serine/threonine kinase activity"/>
    <property type="evidence" value="ECO:0007669"/>
    <property type="project" value="UniProtKB-EC"/>
</dbReference>
<keyword evidence="6" id="KW-0812">Transmembrane</keyword>
<organism evidence="8">
    <name type="scientific">marine sediment metagenome</name>
    <dbReference type="NCBI Taxonomy" id="412755"/>
    <lineage>
        <taxon>unclassified sequences</taxon>
        <taxon>metagenomes</taxon>
        <taxon>ecological metagenomes</taxon>
    </lineage>
</organism>
<keyword evidence="4" id="KW-0418">Kinase</keyword>
<evidence type="ECO:0000256" key="1">
    <source>
        <dbReference type="ARBA" id="ARBA00012513"/>
    </source>
</evidence>
<evidence type="ECO:0000256" key="4">
    <source>
        <dbReference type="ARBA" id="ARBA00022777"/>
    </source>
</evidence>
<evidence type="ECO:0000313" key="8">
    <source>
        <dbReference type="EMBL" id="GAF70270.1"/>
    </source>
</evidence>
<sequence>ASDADATTVEETEPGKVMGTLSYMSPEQARGEVLDHRSDLFSLGIVLYQLTTGRLPFKGSSFAETVEKISRAQPEAIARFNYEVSSELERIIRKCLEKKPEERYQSARELLIDFKRLRKESESNTRESVLSQKQRSPIRLATVSAVAVIVLTVLGIWWFQRDTAPSDNLKYDKSVAVVPFDLKVEGMESLADSLGEELAYALGGLRKFDKVPPWSSSSSVDKRSTDKKATADRLEVSTLLSGSIDREGDQLRILMWLVNPFDGKSGNTIWSGSYDYDQSVETPFKIQDEITRSVVNTLEVQLDNDGQDKLVKGYTESPEAYDYYTKGRFHWKQRGPGLEIAKHWFELALL</sequence>
<dbReference type="InterPro" id="IPR011009">
    <property type="entry name" value="Kinase-like_dom_sf"/>
</dbReference>
<keyword evidence="5" id="KW-0067">ATP-binding</keyword>
<feature type="domain" description="Protein kinase" evidence="7">
    <location>
        <begin position="1"/>
        <end position="115"/>
    </location>
</feature>
<feature type="transmembrane region" description="Helical" evidence="6">
    <location>
        <begin position="140"/>
        <end position="159"/>
    </location>
</feature>
<dbReference type="CDD" id="cd14014">
    <property type="entry name" value="STKc_PknB_like"/>
    <property type="match status" value="1"/>
</dbReference>
<feature type="non-terminal residue" evidence="8">
    <location>
        <position position="1"/>
    </location>
</feature>
<evidence type="ECO:0000259" key="7">
    <source>
        <dbReference type="PROSITE" id="PS50011"/>
    </source>
</evidence>
<protein>
    <recommendedName>
        <fullName evidence="1">non-specific serine/threonine protein kinase</fullName>
        <ecNumber evidence="1">2.7.11.1</ecNumber>
    </recommendedName>
</protein>
<dbReference type="SUPFAM" id="SSF56112">
    <property type="entry name" value="Protein kinase-like (PK-like)"/>
    <property type="match status" value="1"/>
</dbReference>
<proteinExistence type="predicted"/>
<feature type="non-terminal residue" evidence="8">
    <location>
        <position position="350"/>
    </location>
</feature>
<gene>
    <name evidence="8" type="ORF">S01H1_17234</name>
</gene>
<dbReference type="InterPro" id="IPR050660">
    <property type="entry name" value="NEK_Ser/Thr_kinase"/>
</dbReference>
<reference evidence="8" key="1">
    <citation type="journal article" date="2014" name="Front. Microbiol.">
        <title>High frequency of phylogenetically diverse reductive dehalogenase-homologous genes in deep subseafloor sedimentary metagenomes.</title>
        <authorList>
            <person name="Kawai M."/>
            <person name="Futagami T."/>
            <person name="Toyoda A."/>
            <person name="Takaki Y."/>
            <person name="Nishi S."/>
            <person name="Hori S."/>
            <person name="Arai W."/>
            <person name="Tsubouchi T."/>
            <person name="Morono Y."/>
            <person name="Uchiyama I."/>
            <person name="Ito T."/>
            <person name="Fujiyama A."/>
            <person name="Inagaki F."/>
            <person name="Takami H."/>
        </authorList>
    </citation>
    <scope>NUCLEOTIDE SEQUENCE</scope>
    <source>
        <strain evidence="8">Expedition CK06-06</strain>
    </source>
</reference>
<comment type="caution">
    <text evidence="8">The sequence shown here is derived from an EMBL/GenBank/DDBJ whole genome shotgun (WGS) entry which is preliminary data.</text>
</comment>
<keyword evidence="6" id="KW-0472">Membrane</keyword>
<dbReference type="EC" id="2.7.11.1" evidence="1"/>
<evidence type="ECO:0000256" key="3">
    <source>
        <dbReference type="ARBA" id="ARBA00022741"/>
    </source>
</evidence>
<keyword evidence="6" id="KW-1133">Transmembrane helix</keyword>
<dbReference type="AlphaFoldDB" id="X0T2J1"/>
<name>X0T2J1_9ZZZZ</name>
<evidence type="ECO:0000256" key="5">
    <source>
        <dbReference type="ARBA" id="ARBA00022840"/>
    </source>
</evidence>
<dbReference type="GO" id="GO:0005524">
    <property type="term" value="F:ATP binding"/>
    <property type="evidence" value="ECO:0007669"/>
    <property type="project" value="UniProtKB-KW"/>
</dbReference>